<evidence type="ECO:0000256" key="1">
    <source>
        <dbReference type="ARBA" id="ARBA00000085"/>
    </source>
</evidence>
<dbReference type="InterPro" id="IPR033463">
    <property type="entry name" value="sCache_3"/>
</dbReference>
<dbReference type="NCBIfam" id="NF008298">
    <property type="entry name" value="PRK11086.1"/>
    <property type="match status" value="1"/>
</dbReference>
<dbReference type="SMART" id="SM00387">
    <property type="entry name" value="HATPase_c"/>
    <property type="match status" value="1"/>
</dbReference>
<dbReference type="Gene3D" id="1.10.287.130">
    <property type="match status" value="1"/>
</dbReference>
<feature type="domain" description="Histidine kinase" evidence="15">
    <location>
        <begin position="435"/>
        <end position="538"/>
    </location>
</feature>
<evidence type="ECO:0000256" key="5">
    <source>
        <dbReference type="ARBA" id="ARBA00022553"/>
    </source>
</evidence>
<dbReference type="Pfam" id="PF17203">
    <property type="entry name" value="sCache_3_2"/>
    <property type="match status" value="1"/>
</dbReference>
<dbReference type="CDD" id="cd16915">
    <property type="entry name" value="HATPase_DpiB-CitA-like"/>
    <property type="match status" value="1"/>
</dbReference>
<dbReference type="InterPro" id="IPR003594">
    <property type="entry name" value="HATPase_dom"/>
</dbReference>
<keyword evidence="4" id="KW-1003">Cell membrane</keyword>
<dbReference type="InterPro" id="IPR005467">
    <property type="entry name" value="His_kinase_dom"/>
</dbReference>
<evidence type="ECO:0000256" key="10">
    <source>
        <dbReference type="ARBA" id="ARBA00022840"/>
    </source>
</evidence>
<name>A0ABU5LG96_9GAMM</name>
<dbReference type="Pfam" id="PF02518">
    <property type="entry name" value="HATPase_c"/>
    <property type="match status" value="1"/>
</dbReference>
<dbReference type="Gene3D" id="3.30.450.20">
    <property type="entry name" value="PAS domain"/>
    <property type="match status" value="2"/>
</dbReference>
<comment type="caution">
    <text evidence="16">The sequence shown here is derived from an EMBL/GenBank/DDBJ whole genome shotgun (WGS) entry which is preliminary data.</text>
</comment>
<dbReference type="InterPro" id="IPR004358">
    <property type="entry name" value="Sig_transdc_His_kin-like_C"/>
</dbReference>
<dbReference type="EC" id="2.7.13.3" evidence="3"/>
<keyword evidence="8" id="KW-0547">Nucleotide-binding</keyword>
<evidence type="ECO:0000256" key="2">
    <source>
        <dbReference type="ARBA" id="ARBA00004651"/>
    </source>
</evidence>
<keyword evidence="6" id="KW-0808">Transferase</keyword>
<dbReference type="EMBL" id="JAOBTT010000001">
    <property type="protein sequence ID" value="MDZ7278680.1"/>
    <property type="molecule type" value="Genomic_DNA"/>
</dbReference>
<dbReference type="Proteomes" id="UP001288620">
    <property type="component" value="Unassembled WGS sequence"/>
</dbReference>
<dbReference type="InterPro" id="IPR039506">
    <property type="entry name" value="SPOB_a"/>
</dbReference>
<sequence>MSAPHPVTAVRKRPMKLNTLVTLMLSAVIVLVLFSVHMFYFFQIGAATRTQLEDKAMAVARTLARSPEIQHALTLPPERAAIQPIAKAVEESNNLLFISITNMAGIRYSHRNPQLVGKHFIGEDLQPALRGHENVSVNQGSLAKALRVFTPVYDAQDRQIGVVAIGISLDAVTDQINESRWSILWTILIGTLAGAIGTFILVRVLKRILFGLEPYEISTLFEQRQAILNSVKEGVVAMDDGGDVTLVNQAARTLLHDAVPHSGAPTTPLDHAPVLHHHLQDALHHGRARRDEELHVNGRVLVSNTVPVRSQGRIIGAVCTFRDKTEISQLMQRLSGMVNYVDALRERSHEFMNKLHVILGLLHMKNYAQVEAYILKTANNYQTEIGYLLDKIKSPVIAGFLLSKINRASDCGHRLTISDASFLPDTGNEAQLAALITVIGNLIENAIDALSGQTEGEIHLMLHYQNGWLACEVSDDGPGIAPENLASIFDKGFSTKGENRGVGLSLLKQQTESLGGGVSVESEPGVFTQFLVQLPWDGGNQSA</sequence>
<dbReference type="CDD" id="cd18773">
    <property type="entry name" value="PDC1_HK_sensor"/>
    <property type="match status" value="1"/>
</dbReference>
<dbReference type="InterPro" id="IPR036890">
    <property type="entry name" value="HATPase_C_sf"/>
</dbReference>
<dbReference type="InterPro" id="IPR029151">
    <property type="entry name" value="Sensor-like_sf"/>
</dbReference>
<comment type="subcellular location">
    <subcellularLocation>
        <location evidence="2">Cell membrane</location>
        <topology evidence="2">Multi-pass membrane protein</topology>
    </subcellularLocation>
</comment>
<keyword evidence="11 14" id="KW-1133">Transmembrane helix</keyword>
<evidence type="ECO:0000256" key="3">
    <source>
        <dbReference type="ARBA" id="ARBA00012438"/>
    </source>
</evidence>
<evidence type="ECO:0000256" key="12">
    <source>
        <dbReference type="ARBA" id="ARBA00023012"/>
    </source>
</evidence>
<evidence type="ECO:0000313" key="16">
    <source>
        <dbReference type="EMBL" id="MDZ7278680.1"/>
    </source>
</evidence>
<keyword evidence="9 16" id="KW-0418">Kinase</keyword>
<keyword evidence="5" id="KW-0597">Phosphoprotein</keyword>
<comment type="catalytic activity">
    <reaction evidence="1">
        <text>ATP + protein L-histidine = ADP + protein N-phospho-L-histidine.</text>
        <dbReference type="EC" id="2.7.13.3"/>
    </reaction>
</comment>
<keyword evidence="7 14" id="KW-0812">Transmembrane</keyword>
<evidence type="ECO:0000256" key="8">
    <source>
        <dbReference type="ARBA" id="ARBA00022741"/>
    </source>
</evidence>
<evidence type="ECO:0000256" key="7">
    <source>
        <dbReference type="ARBA" id="ARBA00022692"/>
    </source>
</evidence>
<evidence type="ECO:0000256" key="9">
    <source>
        <dbReference type="ARBA" id="ARBA00022777"/>
    </source>
</evidence>
<dbReference type="SUPFAM" id="SSF55785">
    <property type="entry name" value="PYP-like sensor domain (PAS domain)"/>
    <property type="match status" value="1"/>
</dbReference>
<feature type="transmembrane region" description="Helical" evidence="14">
    <location>
        <begin position="20"/>
        <end position="42"/>
    </location>
</feature>
<dbReference type="SUPFAM" id="SSF55874">
    <property type="entry name" value="ATPase domain of HSP90 chaperone/DNA topoisomerase II/histidine kinase"/>
    <property type="match status" value="1"/>
</dbReference>
<dbReference type="InterPro" id="IPR013767">
    <property type="entry name" value="PAS_fold"/>
</dbReference>
<protein>
    <recommendedName>
        <fullName evidence="3">histidine kinase</fullName>
        <ecNumber evidence="3">2.7.13.3</ecNumber>
    </recommendedName>
</protein>
<dbReference type="PRINTS" id="PR00344">
    <property type="entry name" value="BCTRLSENSOR"/>
</dbReference>
<proteinExistence type="predicted"/>
<evidence type="ECO:0000256" key="14">
    <source>
        <dbReference type="SAM" id="Phobius"/>
    </source>
</evidence>
<evidence type="ECO:0000259" key="15">
    <source>
        <dbReference type="PROSITE" id="PS50109"/>
    </source>
</evidence>
<keyword evidence="10" id="KW-0067">ATP-binding</keyword>
<feature type="transmembrane region" description="Helical" evidence="14">
    <location>
        <begin position="183"/>
        <end position="205"/>
    </location>
</feature>
<reference evidence="17" key="1">
    <citation type="submission" date="2023-07" db="EMBL/GenBank/DDBJ databases">
        <title>Structural and functional analysis of rice phyllospheric bacteria for their antimicrobial properties and defense elicitation against blast disease.</title>
        <authorList>
            <person name="Sahu K.P."/>
            <person name="Asharani P."/>
            <person name="Kumar M."/>
            <person name="Reddy B."/>
            <person name="Kumar A."/>
        </authorList>
    </citation>
    <scope>NUCLEOTIDE SEQUENCE [LARGE SCALE GENOMIC DNA]</scope>
    <source>
        <strain evidence="17">OsEp_Plm_30P10</strain>
    </source>
</reference>
<keyword evidence="12" id="KW-0902">Two-component regulatory system</keyword>
<dbReference type="SUPFAM" id="SSF55890">
    <property type="entry name" value="Sporulation response regulatory protein Spo0B"/>
    <property type="match status" value="1"/>
</dbReference>
<organism evidence="16 17">
    <name type="scientific">Pantoea eucrina</name>
    <dbReference type="NCBI Taxonomy" id="472693"/>
    <lineage>
        <taxon>Bacteria</taxon>
        <taxon>Pseudomonadati</taxon>
        <taxon>Pseudomonadota</taxon>
        <taxon>Gammaproteobacteria</taxon>
        <taxon>Enterobacterales</taxon>
        <taxon>Erwiniaceae</taxon>
        <taxon>Pantoea</taxon>
    </lineage>
</organism>
<keyword evidence="13 14" id="KW-0472">Membrane</keyword>
<dbReference type="RefSeq" id="WP_322542626.1">
    <property type="nucleotide sequence ID" value="NZ_JAOBTT010000001.1"/>
</dbReference>
<evidence type="ECO:0000256" key="6">
    <source>
        <dbReference type="ARBA" id="ARBA00022679"/>
    </source>
</evidence>
<dbReference type="Pfam" id="PF14689">
    <property type="entry name" value="SPOB_a"/>
    <property type="match status" value="1"/>
</dbReference>
<dbReference type="InterPro" id="IPR016120">
    <property type="entry name" value="Sig_transdc_His_kin_SpoOB"/>
</dbReference>
<dbReference type="PANTHER" id="PTHR43547:SF10">
    <property type="entry name" value="SENSOR HISTIDINE KINASE DCUS"/>
    <property type="match status" value="1"/>
</dbReference>
<accession>A0ABU5LG96</accession>
<dbReference type="Gene3D" id="3.30.565.10">
    <property type="entry name" value="Histidine kinase-like ATPase, C-terminal domain"/>
    <property type="match status" value="1"/>
</dbReference>
<evidence type="ECO:0000256" key="11">
    <source>
        <dbReference type="ARBA" id="ARBA00022989"/>
    </source>
</evidence>
<dbReference type="GO" id="GO:0016301">
    <property type="term" value="F:kinase activity"/>
    <property type="evidence" value="ECO:0007669"/>
    <property type="project" value="UniProtKB-KW"/>
</dbReference>
<gene>
    <name evidence="16" type="ORF">N4G40_10400</name>
</gene>
<dbReference type="InterPro" id="IPR035965">
    <property type="entry name" value="PAS-like_dom_sf"/>
</dbReference>
<dbReference type="PROSITE" id="PS50109">
    <property type="entry name" value="HIS_KIN"/>
    <property type="match status" value="1"/>
</dbReference>
<dbReference type="SUPFAM" id="SSF103190">
    <property type="entry name" value="Sensory domain-like"/>
    <property type="match status" value="1"/>
</dbReference>
<evidence type="ECO:0000256" key="4">
    <source>
        <dbReference type="ARBA" id="ARBA00022475"/>
    </source>
</evidence>
<evidence type="ECO:0000256" key="13">
    <source>
        <dbReference type="ARBA" id="ARBA00023136"/>
    </source>
</evidence>
<keyword evidence="17" id="KW-1185">Reference proteome</keyword>
<dbReference type="PANTHER" id="PTHR43547">
    <property type="entry name" value="TWO-COMPONENT HISTIDINE KINASE"/>
    <property type="match status" value="1"/>
</dbReference>
<dbReference type="Pfam" id="PF00989">
    <property type="entry name" value="PAS"/>
    <property type="match status" value="1"/>
</dbReference>
<evidence type="ECO:0000313" key="17">
    <source>
        <dbReference type="Proteomes" id="UP001288620"/>
    </source>
</evidence>